<keyword evidence="4" id="KW-0408">Iron</keyword>
<reference evidence="9" key="1">
    <citation type="submission" date="2016-12" db="EMBL/GenBank/DDBJ databases">
        <authorList>
            <person name="Varghese N."/>
            <person name="Submissions S."/>
        </authorList>
    </citation>
    <scope>NUCLEOTIDE SEQUENCE [LARGE SCALE GENOMIC DNA]</scope>
    <source>
        <strain evidence="9">DSM 11032</strain>
    </source>
</reference>
<protein>
    <submittedName>
        <fullName evidence="8">Ferredoxin, 2Fe-2S</fullName>
    </submittedName>
</protein>
<dbReference type="CDD" id="cd00207">
    <property type="entry name" value="fer2"/>
    <property type="match status" value="1"/>
</dbReference>
<dbReference type="Pfam" id="PF00111">
    <property type="entry name" value="Fer2"/>
    <property type="match status" value="1"/>
</dbReference>
<gene>
    <name evidence="8" type="ORF">SAMN02745193_00017</name>
</gene>
<proteinExistence type="inferred from homology"/>
<dbReference type="PRINTS" id="PR00355">
    <property type="entry name" value="ADRENODOXIN"/>
</dbReference>
<keyword evidence="9" id="KW-1185">Reference proteome</keyword>
<evidence type="ECO:0000256" key="2">
    <source>
        <dbReference type="ARBA" id="ARBA00022714"/>
    </source>
</evidence>
<dbReference type="GO" id="GO:0046872">
    <property type="term" value="F:metal ion binding"/>
    <property type="evidence" value="ECO:0007669"/>
    <property type="project" value="UniProtKB-KW"/>
</dbReference>
<feature type="domain" description="2Fe-2S ferredoxin-type" evidence="7">
    <location>
        <begin position="2"/>
        <end position="105"/>
    </location>
</feature>
<dbReference type="Gene3D" id="3.10.20.30">
    <property type="match status" value="1"/>
</dbReference>
<dbReference type="InterPro" id="IPR001041">
    <property type="entry name" value="2Fe-2S_ferredoxin-type"/>
</dbReference>
<evidence type="ECO:0000256" key="1">
    <source>
        <dbReference type="ARBA" id="ARBA00010914"/>
    </source>
</evidence>
<dbReference type="AlphaFoldDB" id="A0A1M7RQF3"/>
<dbReference type="OrthoDB" id="9799640at2"/>
<evidence type="ECO:0000259" key="7">
    <source>
        <dbReference type="PROSITE" id="PS51085"/>
    </source>
</evidence>
<dbReference type="GO" id="GO:0051537">
    <property type="term" value="F:2 iron, 2 sulfur cluster binding"/>
    <property type="evidence" value="ECO:0007669"/>
    <property type="project" value="UniProtKB-KW"/>
</dbReference>
<dbReference type="GO" id="GO:0140647">
    <property type="term" value="P:P450-containing electron transport chain"/>
    <property type="evidence" value="ECO:0007669"/>
    <property type="project" value="InterPro"/>
</dbReference>
<evidence type="ECO:0000313" key="8">
    <source>
        <dbReference type="EMBL" id="SHN48278.1"/>
    </source>
</evidence>
<dbReference type="SUPFAM" id="SSF54292">
    <property type="entry name" value="2Fe-2S ferredoxin-like"/>
    <property type="match status" value="1"/>
</dbReference>
<accession>A0A1M7RQF3</accession>
<dbReference type="Proteomes" id="UP000184391">
    <property type="component" value="Unassembled WGS sequence"/>
</dbReference>
<organism evidence="8 9">
    <name type="scientific">Erythrobacter sanguineus</name>
    <dbReference type="NCBI Taxonomy" id="198312"/>
    <lineage>
        <taxon>Bacteria</taxon>
        <taxon>Pseudomonadati</taxon>
        <taxon>Pseudomonadota</taxon>
        <taxon>Alphaproteobacteria</taxon>
        <taxon>Sphingomonadales</taxon>
        <taxon>Erythrobacteraceae</taxon>
        <taxon>Erythrobacter/Porphyrobacter group</taxon>
        <taxon>Erythrobacter</taxon>
    </lineage>
</organism>
<evidence type="ECO:0000256" key="6">
    <source>
        <dbReference type="ARBA" id="ARBA00034078"/>
    </source>
</evidence>
<comment type="cofactor">
    <cofactor evidence="6">
        <name>[2Fe-2S] cluster</name>
        <dbReference type="ChEBI" id="CHEBI:190135"/>
    </cofactor>
</comment>
<dbReference type="InterPro" id="IPR012675">
    <property type="entry name" value="Beta-grasp_dom_sf"/>
</dbReference>
<dbReference type="RefSeq" id="WP_072672640.1">
    <property type="nucleotide sequence ID" value="NZ_FRDF01000001.1"/>
</dbReference>
<dbReference type="PANTHER" id="PTHR23426">
    <property type="entry name" value="FERREDOXIN/ADRENODOXIN"/>
    <property type="match status" value="1"/>
</dbReference>
<dbReference type="STRING" id="198312.SAMN02745193_00017"/>
<evidence type="ECO:0000313" key="9">
    <source>
        <dbReference type="Proteomes" id="UP000184391"/>
    </source>
</evidence>
<dbReference type="GO" id="GO:0009055">
    <property type="term" value="F:electron transfer activity"/>
    <property type="evidence" value="ECO:0007669"/>
    <property type="project" value="TreeGrafter"/>
</dbReference>
<keyword evidence="2" id="KW-0001">2Fe-2S</keyword>
<evidence type="ECO:0000256" key="3">
    <source>
        <dbReference type="ARBA" id="ARBA00022723"/>
    </source>
</evidence>
<comment type="similarity">
    <text evidence="1">Belongs to the adrenodoxin/putidaredoxin family.</text>
</comment>
<dbReference type="EMBL" id="FRDF01000001">
    <property type="protein sequence ID" value="SHN48278.1"/>
    <property type="molecule type" value="Genomic_DNA"/>
</dbReference>
<evidence type="ECO:0000256" key="5">
    <source>
        <dbReference type="ARBA" id="ARBA00023014"/>
    </source>
</evidence>
<keyword evidence="3" id="KW-0479">Metal-binding</keyword>
<sequence>MPRMVVTNREGETSEISVDDGLTVMEAIRDNGFDELLALCGGCCSCATCHIHVDAAFADKLPAMSEDEDDLLESSDHRAPTSRLSCQIPLTADLDGLHVTIAPED</sequence>
<dbReference type="InterPro" id="IPR001055">
    <property type="entry name" value="Adrenodoxin-like"/>
</dbReference>
<evidence type="ECO:0000256" key="4">
    <source>
        <dbReference type="ARBA" id="ARBA00023004"/>
    </source>
</evidence>
<keyword evidence="5" id="KW-0411">Iron-sulfur</keyword>
<dbReference type="InterPro" id="IPR036010">
    <property type="entry name" value="2Fe-2S_ferredoxin-like_sf"/>
</dbReference>
<dbReference type="PANTHER" id="PTHR23426:SF65">
    <property type="entry name" value="FERREDOXIN-2, MITOCHONDRIAL"/>
    <property type="match status" value="1"/>
</dbReference>
<dbReference type="PROSITE" id="PS51085">
    <property type="entry name" value="2FE2S_FER_2"/>
    <property type="match status" value="1"/>
</dbReference>
<name>A0A1M7RQF3_9SPHN</name>